<protein>
    <submittedName>
        <fullName evidence="8">Carboxyl-terminal protease</fullName>
        <ecNumber evidence="8">3.4.21.102</ecNumber>
    </submittedName>
</protein>
<dbReference type="GO" id="GO:0006508">
    <property type="term" value="P:proteolysis"/>
    <property type="evidence" value="ECO:0007669"/>
    <property type="project" value="UniProtKB-KW"/>
</dbReference>
<dbReference type="STRING" id="1166018.FAES_1301"/>
<dbReference type="PANTHER" id="PTHR32060">
    <property type="entry name" value="TAIL-SPECIFIC PROTEASE"/>
    <property type="match status" value="1"/>
</dbReference>
<dbReference type="Pfam" id="PF11818">
    <property type="entry name" value="DUF3340"/>
    <property type="match status" value="1"/>
</dbReference>
<dbReference type="GO" id="GO:0030288">
    <property type="term" value="C:outer membrane-bounded periplasmic space"/>
    <property type="evidence" value="ECO:0007669"/>
    <property type="project" value="TreeGrafter"/>
</dbReference>
<feature type="region of interest" description="Disordered" evidence="6">
    <location>
        <begin position="628"/>
        <end position="668"/>
    </location>
</feature>
<keyword evidence="3 5" id="KW-0378">Hydrolase</keyword>
<evidence type="ECO:0000313" key="9">
    <source>
        <dbReference type="Proteomes" id="UP000011058"/>
    </source>
</evidence>
<gene>
    <name evidence="8" type="ORF">FAES_1301</name>
</gene>
<dbReference type="Proteomes" id="UP000011058">
    <property type="component" value="Chromosome"/>
</dbReference>
<evidence type="ECO:0000256" key="3">
    <source>
        <dbReference type="ARBA" id="ARBA00022801"/>
    </source>
</evidence>
<accession>I0K5A8</accession>
<dbReference type="InterPro" id="IPR001478">
    <property type="entry name" value="PDZ"/>
</dbReference>
<feature type="domain" description="PDZ" evidence="7">
    <location>
        <begin position="238"/>
        <end position="320"/>
    </location>
</feature>
<reference evidence="8 9" key="1">
    <citation type="journal article" date="2012" name="J. Bacteriol.">
        <title>Genome Sequence of Fibrella aestuarina BUZ 2T, a Filamentous Marine Bacterium.</title>
        <authorList>
            <person name="Filippini M."/>
            <person name="Qi W."/>
            <person name="Blom J."/>
            <person name="Goesmann A."/>
            <person name="Smits T.H."/>
            <person name="Bagheri H.C."/>
        </authorList>
    </citation>
    <scope>NUCLEOTIDE SEQUENCE [LARGE SCALE GENOMIC DNA]</scope>
    <source>
        <strain evidence="9">BUZ 2T</strain>
    </source>
</reference>
<dbReference type="RefSeq" id="WP_015330410.1">
    <property type="nucleotide sequence ID" value="NC_020054.1"/>
</dbReference>
<keyword evidence="9" id="KW-1185">Reference proteome</keyword>
<evidence type="ECO:0000256" key="1">
    <source>
        <dbReference type="ARBA" id="ARBA00009179"/>
    </source>
</evidence>
<dbReference type="MEROPS" id="S41.001"/>
<dbReference type="InterPro" id="IPR020992">
    <property type="entry name" value="Tail_Prtase_C"/>
</dbReference>
<keyword evidence="4 5" id="KW-0720">Serine protease</keyword>
<keyword evidence="2 5" id="KW-0645">Protease</keyword>
<dbReference type="Pfam" id="PF17804">
    <property type="entry name" value="TSP_NTD"/>
    <property type="match status" value="1"/>
</dbReference>
<dbReference type="InterPro" id="IPR036034">
    <property type="entry name" value="PDZ_sf"/>
</dbReference>
<dbReference type="Pfam" id="PF00595">
    <property type="entry name" value="PDZ"/>
    <property type="match status" value="1"/>
</dbReference>
<dbReference type="Gene3D" id="2.30.42.10">
    <property type="match status" value="1"/>
</dbReference>
<dbReference type="SMART" id="SM00245">
    <property type="entry name" value="TSPc"/>
    <property type="match status" value="1"/>
</dbReference>
<evidence type="ECO:0000259" key="7">
    <source>
        <dbReference type="PROSITE" id="PS50106"/>
    </source>
</evidence>
<dbReference type="AlphaFoldDB" id="I0K5A8"/>
<organism evidence="8 9">
    <name type="scientific">Fibrella aestuarina BUZ 2</name>
    <dbReference type="NCBI Taxonomy" id="1166018"/>
    <lineage>
        <taxon>Bacteria</taxon>
        <taxon>Pseudomonadati</taxon>
        <taxon>Bacteroidota</taxon>
        <taxon>Cytophagia</taxon>
        <taxon>Cytophagales</taxon>
        <taxon>Spirosomataceae</taxon>
        <taxon>Fibrella</taxon>
    </lineage>
</organism>
<dbReference type="PATRIC" id="fig|1166018.3.peg.3029"/>
<dbReference type="CDD" id="cd06782">
    <property type="entry name" value="cpPDZ_CPP-like"/>
    <property type="match status" value="1"/>
</dbReference>
<dbReference type="eggNOG" id="COG0793">
    <property type="taxonomic scope" value="Bacteria"/>
</dbReference>
<proteinExistence type="inferred from homology"/>
<feature type="compositionally biased region" description="Basic and acidic residues" evidence="6">
    <location>
        <begin position="630"/>
        <end position="644"/>
    </location>
</feature>
<dbReference type="CDD" id="cd07560">
    <property type="entry name" value="Peptidase_S41_CPP"/>
    <property type="match status" value="1"/>
</dbReference>
<evidence type="ECO:0000256" key="5">
    <source>
        <dbReference type="RuleBase" id="RU004404"/>
    </source>
</evidence>
<dbReference type="PANTHER" id="PTHR32060:SF22">
    <property type="entry name" value="CARBOXYL-TERMINAL-PROCESSING PEPTIDASE 3, CHLOROPLASTIC"/>
    <property type="match status" value="1"/>
</dbReference>
<dbReference type="GO" id="GO:0004252">
    <property type="term" value="F:serine-type endopeptidase activity"/>
    <property type="evidence" value="ECO:0007669"/>
    <property type="project" value="UniProtKB-EC"/>
</dbReference>
<dbReference type="EMBL" id="HE796683">
    <property type="protein sequence ID" value="CCG99311.1"/>
    <property type="molecule type" value="Genomic_DNA"/>
</dbReference>
<dbReference type="NCBIfam" id="TIGR00225">
    <property type="entry name" value="prc"/>
    <property type="match status" value="1"/>
</dbReference>
<dbReference type="OrthoDB" id="9812068at2"/>
<sequence>MRKYLITLIPVLMLSFQPDSRTASAPVTSQTGYAPAPDDLKPTVTQERVEQVVTQLLTRHHYRKVRLSDSLSAVVWDNYLKNMDPSRVYLLASDIASFEKYKNQIDDALVNGDLTAAFDMFNVYRRRVGERNDYVKQLLTKPFTFTEDESYNVDREKAPWPKDAAEVNDIWRKMLKNQALELKLAGKADTAITTLMTSRYKNITKNMGRIKSEDVFQMYMNAFGEALDPHTNYLAPRAASLFNEEMSQSLEGIGARLQEDGEYIKISDLVPGGPAFRSKQFTAGDKITGVAQGDNGPMVSVIGVPVDEAVKLIKGPKGTVVRLQVKSATALATDGPKEIRIVREKVKLEEQRAHKEILDITEDGHPYKLGVVNIPLFYRDFEGARRREADVASTTTDVKRIIDSLKLAKVDGIVIDLRGNGGGSLYEAINLTGLFIPKGPVVQVRDSGGDTEVMADSDPGVTYDGPLAILVDRFSASASEIFAAAIQDYKRGIIVGGQTFGKGTVQTLIDLDNMLPKEQDKVGQVKMTVQKFYRINGSSTQHKGVTPDIEFPSRFSAEDYGESSQPSALPWDQINPTRFDATNFISDRLTTRLRDKYEQRLKTDSDLKREAQAVLEFKKAKENTTVSLLESKRKKEKEEAEKKVAGTNKPASTPGAEAPEVAKPTKKKDAFLTEAGRILADMIAFQGNKPSLTKTGGQ</sequence>
<dbReference type="HOGENOM" id="CLU_016199_1_0_10"/>
<dbReference type="Pfam" id="PF03572">
    <property type="entry name" value="Peptidase_S41"/>
    <property type="match status" value="1"/>
</dbReference>
<dbReference type="SMART" id="SM00228">
    <property type="entry name" value="PDZ"/>
    <property type="match status" value="1"/>
</dbReference>
<dbReference type="InterPro" id="IPR004447">
    <property type="entry name" value="Peptidase_S41A"/>
</dbReference>
<dbReference type="FunFam" id="3.90.226.10:FF:000090">
    <property type="entry name" value="Tail-specific protease"/>
    <property type="match status" value="1"/>
</dbReference>
<dbReference type="GO" id="GO:0007165">
    <property type="term" value="P:signal transduction"/>
    <property type="evidence" value="ECO:0007669"/>
    <property type="project" value="TreeGrafter"/>
</dbReference>
<evidence type="ECO:0000256" key="6">
    <source>
        <dbReference type="SAM" id="MobiDB-lite"/>
    </source>
</evidence>
<comment type="similarity">
    <text evidence="1 5">Belongs to the peptidase S41A family.</text>
</comment>
<dbReference type="PROSITE" id="PS50106">
    <property type="entry name" value="PDZ"/>
    <property type="match status" value="1"/>
</dbReference>
<dbReference type="Gene3D" id="3.90.226.10">
    <property type="entry name" value="2-enoyl-CoA Hydratase, Chain A, domain 1"/>
    <property type="match status" value="1"/>
</dbReference>
<evidence type="ECO:0000313" key="8">
    <source>
        <dbReference type="EMBL" id="CCG99311.1"/>
    </source>
</evidence>
<dbReference type="SUPFAM" id="SSF52096">
    <property type="entry name" value="ClpP/crotonase"/>
    <property type="match status" value="1"/>
</dbReference>
<dbReference type="InterPro" id="IPR005151">
    <property type="entry name" value="Tail-specific_protease"/>
</dbReference>
<dbReference type="EC" id="3.4.21.102" evidence="8"/>
<evidence type="ECO:0000256" key="2">
    <source>
        <dbReference type="ARBA" id="ARBA00022670"/>
    </source>
</evidence>
<dbReference type="InterPro" id="IPR040573">
    <property type="entry name" value="TSP_N"/>
</dbReference>
<dbReference type="SUPFAM" id="SSF50156">
    <property type="entry name" value="PDZ domain-like"/>
    <property type="match status" value="1"/>
</dbReference>
<evidence type="ECO:0000256" key="4">
    <source>
        <dbReference type="ARBA" id="ARBA00022825"/>
    </source>
</evidence>
<name>I0K5A8_9BACT</name>
<dbReference type="KEGG" id="fae:FAES_1301"/>
<dbReference type="InterPro" id="IPR029045">
    <property type="entry name" value="ClpP/crotonase-like_dom_sf"/>
</dbReference>